<proteinExistence type="predicted"/>
<accession>A0ACC1NS55</accession>
<dbReference type="EMBL" id="JANJQO010000119">
    <property type="protein sequence ID" value="KAJ2981638.1"/>
    <property type="molecule type" value="Genomic_DNA"/>
</dbReference>
<comment type="caution">
    <text evidence="1">The sequence shown here is derived from an EMBL/GenBank/DDBJ whole genome shotgun (WGS) entry which is preliminary data.</text>
</comment>
<organism evidence="1 2">
    <name type="scientific">Zarea fungicola</name>
    <dbReference type="NCBI Taxonomy" id="93591"/>
    <lineage>
        <taxon>Eukaryota</taxon>
        <taxon>Fungi</taxon>
        <taxon>Dikarya</taxon>
        <taxon>Ascomycota</taxon>
        <taxon>Pezizomycotina</taxon>
        <taxon>Sordariomycetes</taxon>
        <taxon>Hypocreomycetidae</taxon>
        <taxon>Hypocreales</taxon>
        <taxon>Cordycipitaceae</taxon>
        <taxon>Zarea</taxon>
    </lineage>
</organism>
<evidence type="ECO:0000313" key="1">
    <source>
        <dbReference type="EMBL" id="KAJ2981638.1"/>
    </source>
</evidence>
<sequence length="240" mass="27118">MGSETRWPISDSVPSSQKWAMLRLLLLLPRCNSWTLATPYFKPPAWLRDILARQSQHPNPPRPSTTCNGSIITASAEAMSFYGAKGIAGYIPRAFGRELAKFSHRLTDSKDSVAGKSISLFEWQARKLSWEPRWTFHGKGWWLNNVDAGDCVCKRDGQGKVSMTLIGSSNYGERSFKHDLEVDVLIVTTDKELKSRLHAEEQNILSRGKRRDEMSSRLGWLETAVIVLLMWIINLLGLSI</sequence>
<keyword evidence="2" id="KW-1185">Reference proteome</keyword>
<gene>
    <name evidence="1" type="ORF">NQ176_g1903</name>
</gene>
<evidence type="ECO:0000313" key="2">
    <source>
        <dbReference type="Proteomes" id="UP001143910"/>
    </source>
</evidence>
<reference evidence="1" key="1">
    <citation type="submission" date="2022-08" db="EMBL/GenBank/DDBJ databases">
        <title>Genome Sequence of Lecanicillium fungicola.</title>
        <authorList>
            <person name="Buettner E."/>
        </authorList>
    </citation>
    <scope>NUCLEOTIDE SEQUENCE</scope>
    <source>
        <strain evidence="1">Babe33</strain>
    </source>
</reference>
<name>A0ACC1NS55_9HYPO</name>
<protein>
    <submittedName>
        <fullName evidence="1">Uncharacterized protein</fullName>
    </submittedName>
</protein>
<dbReference type="Proteomes" id="UP001143910">
    <property type="component" value="Unassembled WGS sequence"/>
</dbReference>